<dbReference type="Proteomes" id="UP001139477">
    <property type="component" value="Unassembled WGS sequence"/>
</dbReference>
<evidence type="ECO:0000313" key="8">
    <source>
        <dbReference type="Proteomes" id="UP001139477"/>
    </source>
</evidence>
<dbReference type="EMBL" id="JAMYXC010000225">
    <property type="protein sequence ID" value="MCP1169795.1"/>
    <property type="molecule type" value="Genomic_DNA"/>
</dbReference>
<dbReference type="AlphaFoldDB" id="A0A9X2FT17"/>
<feature type="domain" description="TM2" evidence="6">
    <location>
        <begin position="18"/>
        <end position="68"/>
    </location>
</feature>
<keyword evidence="8" id="KW-1185">Reference proteome</keyword>
<reference evidence="7" key="1">
    <citation type="submission" date="2022-06" db="EMBL/GenBank/DDBJ databases">
        <title>Limimaricola sediminis sp. nov., isolated from an intertidal sediment.</title>
        <authorList>
            <person name="Shao X."/>
        </authorList>
    </citation>
    <scope>NUCLEOTIDE SEQUENCE</scope>
    <source>
        <strain evidence="7">ASW11-118</strain>
    </source>
</reference>
<evidence type="ECO:0000256" key="5">
    <source>
        <dbReference type="SAM" id="Phobius"/>
    </source>
</evidence>
<dbReference type="PANTHER" id="PTHR21016:SF25">
    <property type="entry name" value="TM2 DOMAIN-CONTAINING PROTEIN DDB_G0277895-RELATED"/>
    <property type="match status" value="1"/>
</dbReference>
<feature type="transmembrane region" description="Helical" evidence="5">
    <location>
        <begin position="24"/>
        <end position="42"/>
    </location>
</feature>
<gene>
    <name evidence="7" type="ORF">NHG85_14870</name>
</gene>
<dbReference type="InterPro" id="IPR050932">
    <property type="entry name" value="TM2D1-3-like"/>
</dbReference>
<evidence type="ECO:0000256" key="4">
    <source>
        <dbReference type="ARBA" id="ARBA00023136"/>
    </source>
</evidence>
<proteinExistence type="predicted"/>
<dbReference type="Pfam" id="PF05154">
    <property type="entry name" value="TM2"/>
    <property type="match status" value="1"/>
</dbReference>
<keyword evidence="4 5" id="KW-0472">Membrane</keyword>
<dbReference type="PANTHER" id="PTHR21016">
    <property type="entry name" value="BETA-AMYLOID BINDING PROTEIN-RELATED"/>
    <property type="match status" value="1"/>
</dbReference>
<comment type="subcellular location">
    <subcellularLocation>
        <location evidence="1">Membrane</location>
        <topology evidence="1">Multi-pass membrane protein</topology>
    </subcellularLocation>
</comment>
<dbReference type="InterPro" id="IPR007829">
    <property type="entry name" value="TM2"/>
</dbReference>
<protein>
    <submittedName>
        <fullName evidence="7">TM2 domain-containing protein</fullName>
    </submittedName>
</protein>
<keyword evidence="3 5" id="KW-1133">Transmembrane helix</keyword>
<evidence type="ECO:0000256" key="2">
    <source>
        <dbReference type="ARBA" id="ARBA00022692"/>
    </source>
</evidence>
<evidence type="ECO:0000256" key="3">
    <source>
        <dbReference type="ARBA" id="ARBA00022989"/>
    </source>
</evidence>
<dbReference type="GO" id="GO:0016020">
    <property type="term" value="C:membrane"/>
    <property type="evidence" value="ECO:0007669"/>
    <property type="project" value="UniProtKB-SubCell"/>
</dbReference>
<evidence type="ECO:0000313" key="7">
    <source>
        <dbReference type="EMBL" id="MCP1169795.1"/>
    </source>
</evidence>
<name>A0A9X2FT17_9RHOB</name>
<accession>A0A9X2FT17</accession>
<organism evidence="7 8">
    <name type="scientific">Limimaricola litoreus</name>
    <dbReference type="NCBI Taxonomy" id="2955316"/>
    <lineage>
        <taxon>Bacteria</taxon>
        <taxon>Pseudomonadati</taxon>
        <taxon>Pseudomonadota</taxon>
        <taxon>Alphaproteobacteria</taxon>
        <taxon>Rhodobacterales</taxon>
        <taxon>Paracoccaceae</taxon>
        <taxon>Limimaricola</taxon>
    </lineage>
</organism>
<dbReference type="RefSeq" id="WP_253333741.1">
    <property type="nucleotide sequence ID" value="NZ_JAMYXC010000225.1"/>
</dbReference>
<keyword evidence="2 5" id="KW-0812">Transmembrane</keyword>
<evidence type="ECO:0000256" key="1">
    <source>
        <dbReference type="ARBA" id="ARBA00004141"/>
    </source>
</evidence>
<sequence length="110" mass="11979">MALSTQQQILLEQQVTNQSKSVGVAYLLLIFLGGLGAHRFYLGRTASGVAMLLLFILGWLTAIFIVGYLLLIAVGIWWLVDLFLIPGMVARDSASLRSRLSTAMLPEANA</sequence>
<evidence type="ECO:0000259" key="6">
    <source>
        <dbReference type="Pfam" id="PF05154"/>
    </source>
</evidence>
<comment type="caution">
    <text evidence="7">The sequence shown here is derived from an EMBL/GenBank/DDBJ whole genome shotgun (WGS) entry which is preliminary data.</text>
</comment>
<feature type="transmembrane region" description="Helical" evidence="5">
    <location>
        <begin position="49"/>
        <end position="80"/>
    </location>
</feature>